<accession>A0AA41DAJ0</accession>
<dbReference type="AlphaFoldDB" id="A0AA41DAJ0"/>
<comment type="similarity">
    <text evidence="2">Belongs to the SusD family.</text>
</comment>
<dbReference type="Pfam" id="PF14322">
    <property type="entry name" value="SusD-like_3"/>
    <property type="match status" value="1"/>
</dbReference>
<evidence type="ECO:0000313" key="9">
    <source>
        <dbReference type="Proteomes" id="UP000698924"/>
    </source>
</evidence>
<keyword evidence="3" id="KW-0732">Signal</keyword>
<evidence type="ECO:0000256" key="2">
    <source>
        <dbReference type="ARBA" id="ARBA00006275"/>
    </source>
</evidence>
<evidence type="ECO:0000313" key="8">
    <source>
        <dbReference type="EMBL" id="MBM6858571.1"/>
    </source>
</evidence>
<name>A0AA41DAJ0_9BACT</name>
<keyword evidence="4" id="KW-0472">Membrane</keyword>
<sequence>MDRTPLDQQTVETVFTNNENFKTYMWQFYVNRSFMVYDYSNYNADFTDSYSDNTCGQLSINSTNKYAWDKVVVPTSGGGWNFSTIRALNLMLDHIDGSQLTEEQKEHWRSVGYFFKALDYFWLMDRFGDVPYLEHYITDGDKEELYKAATPRLELAAKILELLEYARDHIGNQNDGENTINVDCINALISRFGLFEGTWQKYHNLSTDSEYNKYLQASFDASSELMKKYTELIPSYDAVFNSLSLAKKPGIILYRDYQNTSGYGHLYIRYTRAYALGNHPTADLVKSYLCTDGKPIYTSDVFMGDKTTGDAPMNVEFINRDRRLYYTVVPPYRIYNSKGEPCTGAAWYPNFMRTEYPEDSRFLDLMDEICTEDGSEKKLPILQWEGKMIGEVPHLADNRYNLGQIYVNSLGGYYLWKYYNTSSNIASGQADTDAPIFRMGEILINHAEAAFELGRFDQGVADATINKLRKRAHIADMKVSEITAGFDPTRDSDVDPVLWEIRRERRVELMAEGFRFRDIRRWKKGEYLNKVPKGVYLSSKSDVENTYHQKNPDISKFPLALDKGESGRIIIYGTATNPQMGIPDPGWLDKYYLYPLPIEDLVLNDKLKQNPGYPETN</sequence>
<dbReference type="Proteomes" id="UP000698924">
    <property type="component" value="Unassembled WGS sequence"/>
</dbReference>
<organism evidence="8 9">
    <name type="scientific">Caecibacteroides pullorum</name>
    <dbReference type="NCBI Taxonomy" id="2725562"/>
    <lineage>
        <taxon>Bacteria</taxon>
        <taxon>Pseudomonadati</taxon>
        <taxon>Bacteroidota</taxon>
        <taxon>Bacteroidia</taxon>
        <taxon>Bacteroidales</taxon>
        <taxon>Bacteroidaceae</taxon>
        <taxon>Caecibacteroides</taxon>
    </lineage>
</organism>
<evidence type="ECO:0000259" key="6">
    <source>
        <dbReference type="Pfam" id="PF07980"/>
    </source>
</evidence>
<protein>
    <submittedName>
        <fullName evidence="8">RagB/SusD family nutrient uptake outer membrane protein</fullName>
    </submittedName>
</protein>
<dbReference type="Gene3D" id="1.25.40.390">
    <property type="match status" value="1"/>
</dbReference>
<dbReference type="EMBL" id="JACJMO010000030">
    <property type="protein sequence ID" value="MBM6858571.1"/>
    <property type="molecule type" value="Genomic_DNA"/>
</dbReference>
<dbReference type="InterPro" id="IPR011990">
    <property type="entry name" value="TPR-like_helical_dom_sf"/>
</dbReference>
<comment type="caution">
    <text evidence="8">The sequence shown here is derived from an EMBL/GenBank/DDBJ whole genome shotgun (WGS) entry which is preliminary data.</text>
</comment>
<dbReference type="Pfam" id="PF07980">
    <property type="entry name" value="SusD_RagB"/>
    <property type="match status" value="1"/>
</dbReference>
<gene>
    <name evidence="8" type="ORF">H6D15_13340</name>
</gene>
<feature type="domain" description="SusD-like N-terminal" evidence="7">
    <location>
        <begin position="36"/>
        <end position="165"/>
    </location>
</feature>
<dbReference type="RefSeq" id="WP_204973022.1">
    <property type="nucleotide sequence ID" value="NZ_JAAZTS010000029.1"/>
</dbReference>
<dbReference type="SUPFAM" id="SSF48452">
    <property type="entry name" value="TPR-like"/>
    <property type="match status" value="1"/>
</dbReference>
<evidence type="ECO:0000259" key="7">
    <source>
        <dbReference type="Pfam" id="PF14322"/>
    </source>
</evidence>
<dbReference type="InterPro" id="IPR012944">
    <property type="entry name" value="SusD_RagB_dom"/>
</dbReference>
<proteinExistence type="inferred from homology"/>
<dbReference type="InterPro" id="IPR033985">
    <property type="entry name" value="SusD-like_N"/>
</dbReference>
<evidence type="ECO:0000256" key="3">
    <source>
        <dbReference type="ARBA" id="ARBA00022729"/>
    </source>
</evidence>
<evidence type="ECO:0000256" key="4">
    <source>
        <dbReference type="ARBA" id="ARBA00023136"/>
    </source>
</evidence>
<evidence type="ECO:0000256" key="5">
    <source>
        <dbReference type="ARBA" id="ARBA00023237"/>
    </source>
</evidence>
<evidence type="ECO:0000256" key="1">
    <source>
        <dbReference type="ARBA" id="ARBA00004442"/>
    </source>
</evidence>
<feature type="domain" description="RagB/SusD" evidence="6">
    <location>
        <begin position="279"/>
        <end position="613"/>
    </location>
</feature>
<comment type="subcellular location">
    <subcellularLocation>
        <location evidence="1">Cell outer membrane</location>
    </subcellularLocation>
</comment>
<keyword evidence="5" id="KW-0998">Cell outer membrane</keyword>
<dbReference type="GO" id="GO:0009279">
    <property type="term" value="C:cell outer membrane"/>
    <property type="evidence" value="ECO:0007669"/>
    <property type="project" value="UniProtKB-SubCell"/>
</dbReference>
<reference evidence="8 9" key="1">
    <citation type="journal article" date="2021" name="Sci. Rep.">
        <title>The distribution of antibiotic resistance genes in chicken gut microbiota commensals.</title>
        <authorList>
            <person name="Juricova H."/>
            <person name="Matiasovicova J."/>
            <person name="Kubasova T."/>
            <person name="Cejkova D."/>
            <person name="Rychlik I."/>
        </authorList>
    </citation>
    <scope>NUCLEOTIDE SEQUENCE [LARGE SCALE GENOMIC DNA]</scope>
    <source>
        <strain evidence="8 9">An421</strain>
    </source>
</reference>
<keyword evidence="9" id="KW-1185">Reference proteome</keyword>